<keyword evidence="1" id="KW-0812">Transmembrane</keyword>
<feature type="transmembrane region" description="Helical" evidence="1">
    <location>
        <begin position="283"/>
        <end position="302"/>
    </location>
</feature>
<comment type="caution">
    <text evidence="2">The sequence shown here is derived from an EMBL/GenBank/DDBJ whole genome shotgun (WGS) entry which is preliminary data.</text>
</comment>
<protein>
    <submittedName>
        <fullName evidence="2">Integral membrane protein</fullName>
    </submittedName>
</protein>
<feature type="transmembrane region" description="Helical" evidence="1">
    <location>
        <begin position="335"/>
        <end position="358"/>
    </location>
</feature>
<evidence type="ECO:0000313" key="3">
    <source>
        <dbReference type="Proteomes" id="UP000051020"/>
    </source>
</evidence>
<dbReference type="RefSeq" id="WP_050338662.1">
    <property type="nucleotide sequence ID" value="NZ_AZCU01000025.1"/>
</dbReference>
<dbReference type="Proteomes" id="UP000051020">
    <property type="component" value="Unassembled WGS sequence"/>
</dbReference>
<keyword evidence="1" id="KW-0472">Membrane</keyword>
<feature type="transmembrane region" description="Helical" evidence="1">
    <location>
        <begin position="90"/>
        <end position="113"/>
    </location>
</feature>
<dbReference type="GeneID" id="49394021"/>
<evidence type="ECO:0000256" key="1">
    <source>
        <dbReference type="SAM" id="Phobius"/>
    </source>
</evidence>
<feature type="transmembrane region" description="Helical" evidence="1">
    <location>
        <begin position="153"/>
        <end position="172"/>
    </location>
</feature>
<organism evidence="2 3">
    <name type="scientific">Lactiplantibacillus pentosus DSM 20314</name>
    <dbReference type="NCBI Taxonomy" id="1423791"/>
    <lineage>
        <taxon>Bacteria</taxon>
        <taxon>Bacillati</taxon>
        <taxon>Bacillota</taxon>
        <taxon>Bacilli</taxon>
        <taxon>Lactobacillales</taxon>
        <taxon>Lactobacillaceae</taxon>
        <taxon>Lactiplantibacillus</taxon>
    </lineage>
</organism>
<feature type="transmembrane region" description="Helical" evidence="1">
    <location>
        <begin position="6"/>
        <end position="24"/>
    </location>
</feature>
<feature type="transmembrane region" description="Helical" evidence="1">
    <location>
        <begin position="243"/>
        <end position="263"/>
    </location>
</feature>
<feature type="transmembrane region" description="Helical" evidence="1">
    <location>
        <begin position="61"/>
        <end position="84"/>
    </location>
</feature>
<dbReference type="AlphaFoldDB" id="A0A837R7P1"/>
<proteinExistence type="predicted"/>
<accession>A0A837R7P1</accession>
<keyword evidence="1" id="KW-1133">Transmembrane helix</keyword>
<reference evidence="2 3" key="1">
    <citation type="journal article" date="2015" name="Genome Announc.">
        <title>Expanding the biotechnology potential of lactobacilli through comparative genomics of 213 strains and associated genera.</title>
        <authorList>
            <person name="Sun Z."/>
            <person name="Harris H.M."/>
            <person name="McCann A."/>
            <person name="Guo C."/>
            <person name="Argimon S."/>
            <person name="Zhang W."/>
            <person name="Yang X."/>
            <person name="Jeffery I.B."/>
            <person name="Cooney J.C."/>
            <person name="Kagawa T.F."/>
            <person name="Liu W."/>
            <person name="Song Y."/>
            <person name="Salvetti E."/>
            <person name="Wrobel A."/>
            <person name="Rasinkangas P."/>
            <person name="Parkhill J."/>
            <person name="Rea M.C."/>
            <person name="O'Sullivan O."/>
            <person name="Ritari J."/>
            <person name="Douillard F.P."/>
            <person name="Paul Ross R."/>
            <person name="Yang R."/>
            <person name="Briner A.E."/>
            <person name="Felis G.E."/>
            <person name="de Vos W.M."/>
            <person name="Barrangou R."/>
            <person name="Klaenhammer T.R."/>
            <person name="Caufield P.W."/>
            <person name="Cui Y."/>
            <person name="Zhang H."/>
            <person name="O'Toole P.W."/>
        </authorList>
    </citation>
    <scope>NUCLEOTIDE SEQUENCE [LARGE SCALE GENOMIC DNA]</scope>
    <source>
        <strain evidence="2 3">DSM 20314</strain>
    </source>
</reference>
<evidence type="ECO:0000313" key="2">
    <source>
        <dbReference type="EMBL" id="KRK22203.1"/>
    </source>
</evidence>
<gene>
    <name evidence="2" type="ORF">FD24_GL001880</name>
</gene>
<feature type="transmembrane region" description="Helical" evidence="1">
    <location>
        <begin position="184"/>
        <end position="203"/>
    </location>
</feature>
<name>A0A837R7P1_LACPE</name>
<sequence>MLVIIWILLVLLLGLTGWLVYRGLQHPVIQPTKPLPLREQLTLQHQVRQSITNKVPRLKGLYYGLLVCGCLGVISLLVSCYLIMTKLPLLIFPIRSVVASMATLVIGVILLLVPALVWPSQAYDELIGRKTDPNQNWQLADTPTFERYRRTQIWSVLALDCFLLVGMISWAYRVSTVPAVTIEYLIMVVVIAIPVVALVALLAQLPYLYQNRFLISNGARFGTVHYQANRALLNQQPDVKAHLIIVQICRIIGYALGLYALWLPYSNILAPSFAVDTSVVYPAAAFALVALLIVLITGGTWLPRFYDYLQLLDTKALKFKVAGSDQFRRYRFHLYYFKIAFSILWLVFWGLIIGYIYYFG</sequence>
<dbReference type="EMBL" id="AZCU01000025">
    <property type="protein sequence ID" value="KRK22203.1"/>
    <property type="molecule type" value="Genomic_DNA"/>
</dbReference>